<reference evidence="1 2" key="1">
    <citation type="submission" date="2024-07" db="EMBL/GenBank/DDBJ databases">
        <title>Chromosome-level genome assembly of the water stick insect Ranatra chinensis (Heteroptera: Nepidae).</title>
        <authorList>
            <person name="Liu X."/>
        </authorList>
    </citation>
    <scope>NUCLEOTIDE SEQUENCE [LARGE SCALE GENOMIC DNA]</scope>
    <source>
        <strain evidence="1">Cailab_2021Rc</strain>
        <tissue evidence="1">Muscle</tissue>
    </source>
</reference>
<dbReference type="EMBL" id="JBFDAA010000001">
    <property type="protein sequence ID" value="KAL1140664.1"/>
    <property type="molecule type" value="Genomic_DNA"/>
</dbReference>
<accession>A0ABD0YXJ1</accession>
<comment type="caution">
    <text evidence="1">The sequence shown here is derived from an EMBL/GenBank/DDBJ whole genome shotgun (WGS) entry which is preliminary data.</text>
</comment>
<organism evidence="1 2">
    <name type="scientific">Ranatra chinensis</name>
    <dbReference type="NCBI Taxonomy" id="642074"/>
    <lineage>
        <taxon>Eukaryota</taxon>
        <taxon>Metazoa</taxon>
        <taxon>Ecdysozoa</taxon>
        <taxon>Arthropoda</taxon>
        <taxon>Hexapoda</taxon>
        <taxon>Insecta</taxon>
        <taxon>Pterygota</taxon>
        <taxon>Neoptera</taxon>
        <taxon>Paraneoptera</taxon>
        <taxon>Hemiptera</taxon>
        <taxon>Heteroptera</taxon>
        <taxon>Panheteroptera</taxon>
        <taxon>Nepomorpha</taxon>
        <taxon>Nepidae</taxon>
        <taxon>Ranatrinae</taxon>
        <taxon>Ranatra</taxon>
    </lineage>
</organism>
<gene>
    <name evidence="1" type="ORF">AAG570_000594</name>
</gene>
<dbReference type="Proteomes" id="UP001558652">
    <property type="component" value="Unassembled WGS sequence"/>
</dbReference>
<sequence>MPPRWRARGFAGIMCEFVLTGSTTLSLVRVTSTQLDQLSTDTGENLVAKTDKYGLHCTNNRGRWSPLLLDQCFKLFEQREDGLVAETADYAERAMRGDGILEDLSLYARTFDSRDSKRKGVENQELHQNVSRKCATLAGDREFLDRITNITRVRSKGGSSQCG</sequence>
<evidence type="ECO:0000313" key="2">
    <source>
        <dbReference type="Proteomes" id="UP001558652"/>
    </source>
</evidence>
<proteinExistence type="predicted"/>
<keyword evidence="2" id="KW-1185">Reference proteome</keyword>
<name>A0ABD0YXJ1_9HEMI</name>
<protein>
    <submittedName>
        <fullName evidence="1">Uncharacterized protein</fullName>
    </submittedName>
</protein>
<evidence type="ECO:0000313" key="1">
    <source>
        <dbReference type="EMBL" id="KAL1140664.1"/>
    </source>
</evidence>
<dbReference type="AlphaFoldDB" id="A0ABD0YXJ1"/>